<keyword evidence="4" id="KW-1185">Reference proteome</keyword>
<protein>
    <submittedName>
        <fullName evidence="3">Uncharacterized protein</fullName>
    </submittedName>
</protein>
<organism evidence="3 4">
    <name type="scientific">Mesorhabditis spiculigera</name>
    <dbReference type="NCBI Taxonomy" id="96644"/>
    <lineage>
        <taxon>Eukaryota</taxon>
        <taxon>Metazoa</taxon>
        <taxon>Ecdysozoa</taxon>
        <taxon>Nematoda</taxon>
        <taxon>Chromadorea</taxon>
        <taxon>Rhabditida</taxon>
        <taxon>Rhabditina</taxon>
        <taxon>Rhabditomorpha</taxon>
        <taxon>Rhabditoidea</taxon>
        <taxon>Rhabditidae</taxon>
        <taxon>Mesorhabditinae</taxon>
        <taxon>Mesorhabditis</taxon>
    </lineage>
</organism>
<keyword evidence="1" id="KW-0175">Coiled coil</keyword>
<feature type="coiled-coil region" evidence="1">
    <location>
        <begin position="213"/>
        <end position="245"/>
    </location>
</feature>
<proteinExistence type="predicted"/>
<reference evidence="3" key="1">
    <citation type="submission" date="2023-06" db="EMBL/GenBank/DDBJ databases">
        <authorList>
            <person name="Delattre M."/>
        </authorList>
    </citation>
    <scope>NUCLEOTIDE SEQUENCE</scope>
    <source>
        <strain evidence="3">AF72</strain>
    </source>
</reference>
<dbReference type="AlphaFoldDB" id="A0AA36D661"/>
<feature type="non-terminal residue" evidence="3">
    <location>
        <position position="261"/>
    </location>
</feature>
<sequence>MHTENAHVHHDGHRCKHQELKPQAVEMLIDLLIENWEVYRQVPPPGQRSYKKRMWAEWAQQISDFGVPRDPLQIKQKIHGELRMVREQLMKEQKWRAQGLVFAPYTSPRVHRQKLYDFFVTRNIEELKPPERDENQLDVAADSVPSPSPGSMNYFEDVKNVPSINDFLMNEYVDSPGPAEPQHFGTNGKKRKANDFDESSIDNYQTNAAQGALDDLRRMVLEEKLRVQRLKARKLELEIENATKQGFLIDRQLDAQRGINR</sequence>
<gene>
    <name evidence="3" type="ORF">MSPICULIGERA_LOCUS18740</name>
</gene>
<evidence type="ECO:0000256" key="2">
    <source>
        <dbReference type="SAM" id="MobiDB-lite"/>
    </source>
</evidence>
<dbReference type="EMBL" id="CATQJA010002659">
    <property type="protein sequence ID" value="CAJ0580542.1"/>
    <property type="molecule type" value="Genomic_DNA"/>
</dbReference>
<name>A0AA36D661_9BILA</name>
<evidence type="ECO:0000256" key="1">
    <source>
        <dbReference type="SAM" id="Coils"/>
    </source>
</evidence>
<comment type="caution">
    <text evidence="3">The sequence shown here is derived from an EMBL/GenBank/DDBJ whole genome shotgun (WGS) entry which is preliminary data.</text>
</comment>
<feature type="region of interest" description="Disordered" evidence="2">
    <location>
        <begin position="129"/>
        <end position="151"/>
    </location>
</feature>
<evidence type="ECO:0000313" key="3">
    <source>
        <dbReference type="EMBL" id="CAJ0580542.1"/>
    </source>
</evidence>
<accession>A0AA36D661</accession>
<dbReference type="Proteomes" id="UP001177023">
    <property type="component" value="Unassembled WGS sequence"/>
</dbReference>
<evidence type="ECO:0000313" key="4">
    <source>
        <dbReference type="Proteomes" id="UP001177023"/>
    </source>
</evidence>